<evidence type="ECO:0000313" key="2">
    <source>
        <dbReference type="EMBL" id="MPA74542.1"/>
    </source>
</evidence>
<dbReference type="PANTHER" id="PTHR33333">
    <property type="entry name" value="ERYTHROCYTE MEMBRANE PROTEIN 1-LIKE"/>
    <property type="match status" value="1"/>
</dbReference>
<reference evidence="2" key="1">
    <citation type="submission" date="2019-08" db="EMBL/GenBank/DDBJ databases">
        <title>Reference gene set and small RNA set construction with multiple tissues from Davidia involucrata Baill.</title>
        <authorList>
            <person name="Yang H."/>
            <person name="Zhou C."/>
            <person name="Li G."/>
            <person name="Wang J."/>
            <person name="Gao P."/>
            <person name="Wang M."/>
            <person name="Wang R."/>
            <person name="Zhao Y."/>
        </authorList>
    </citation>
    <scope>NUCLEOTIDE SEQUENCE</scope>
    <source>
        <tissue evidence="2">Mixed with DoveR01_LX</tissue>
    </source>
</reference>
<dbReference type="EMBL" id="GHES01043983">
    <property type="protein sequence ID" value="MPA74542.1"/>
    <property type="molecule type" value="Transcribed_RNA"/>
</dbReference>
<evidence type="ECO:0000256" key="1">
    <source>
        <dbReference type="SAM" id="Phobius"/>
    </source>
</evidence>
<dbReference type="PANTHER" id="PTHR33333:SF46">
    <property type="entry name" value="LOW QUALITY PROTEIN: GLYCINE-RICH PROTEIN DOT1"/>
    <property type="match status" value="1"/>
</dbReference>
<name>A0A5B7BZW9_DAVIN</name>
<protein>
    <submittedName>
        <fullName evidence="2">Uncharacterized protein</fullName>
    </submittedName>
</protein>
<feature type="transmembrane region" description="Helical" evidence="1">
    <location>
        <begin position="45"/>
        <end position="70"/>
    </location>
</feature>
<gene>
    <name evidence="2" type="ORF">Din_043983</name>
</gene>
<sequence>MGADSVINYVLEKMKELVLVVENIGGYLVGWLEKVLPPETRGKQLIHWLKVVAPFIITMVVLFTCCRCCCRGGRRSVKMMKAPGRNYRMPRHVFESDPRSYFLNLRAKPVDELF</sequence>
<dbReference type="InterPro" id="IPR039926">
    <property type="entry name" value="Egg_app_1"/>
</dbReference>
<keyword evidence="1" id="KW-0472">Membrane</keyword>
<proteinExistence type="predicted"/>
<accession>A0A5B7BZW9</accession>
<keyword evidence="1" id="KW-1133">Transmembrane helix</keyword>
<keyword evidence="1" id="KW-0812">Transmembrane</keyword>
<organism evidence="2">
    <name type="scientific">Davidia involucrata</name>
    <name type="common">Dove tree</name>
    <dbReference type="NCBI Taxonomy" id="16924"/>
    <lineage>
        <taxon>Eukaryota</taxon>
        <taxon>Viridiplantae</taxon>
        <taxon>Streptophyta</taxon>
        <taxon>Embryophyta</taxon>
        <taxon>Tracheophyta</taxon>
        <taxon>Spermatophyta</taxon>
        <taxon>Magnoliopsida</taxon>
        <taxon>eudicotyledons</taxon>
        <taxon>Gunneridae</taxon>
        <taxon>Pentapetalae</taxon>
        <taxon>asterids</taxon>
        <taxon>Cornales</taxon>
        <taxon>Nyssaceae</taxon>
        <taxon>Davidia</taxon>
    </lineage>
</organism>
<dbReference type="AlphaFoldDB" id="A0A5B7BZW9"/>